<dbReference type="GO" id="GO:0008168">
    <property type="term" value="F:methyltransferase activity"/>
    <property type="evidence" value="ECO:0007669"/>
    <property type="project" value="UniProtKB-KW"/>
</dbReference>
<dbReference type="GO" id="GO:0003676">
    <property type="term" value="F:nucleic acid binding"/>
    <property type="evidence" value="ECO:0007669"/>
    <property type="project" value="InterPro"/>
</dbReference>
<evidence type="ECO:0000313" key="1">
    <source>
        <dbReference type="EMBL" id="DAD80125.1"/>
    </source>
</evidence>
<accession>A0A8S5MCU2</accession>
<dbReference type="InterPro" id="IPR002052">
    <property type="entry name" value="DNA_methylase_N6_adenine_CS"/>
</dbReference>
<keyword evidence="1" id="KW-0489">Methyltransferase</keyword>
<dbReference type="PROSITE" id="PS00092">
    <property type="entry name" value="N6_MTASE"/>
    <property type="match status" value="1"/>
</dbReference>
<dbReference type="GO" id="GO:0032259">
    <property type="term" value="P:methylation"/>
    <property type="evidence" value="ECO:0007669"/>
    <property type="project" value="UniProtKB-KW"/>
</dbReference>
<protein>
    <submittedName>
        <fullName evidence="1">Transcriptional activator, adenine-specific DNA methyltransferase</fullName>
    </submittedName>
</protein>
<sequence>MGETNFPSKTYNIIYADPPWSYRQNGGPKGKRGAASAHYDTMTTEEICNLPVKNMCGGVCCMPPLGDVSEYRGGAACHGGMGL</sequence>
<keyword evidence="1" id="KW-0808">Transferase</keyword>
<name>A0A8S5MCU2_9CAUD</name>
<organism evidence="1">
    <name type="scientific">Podoviridae sp. ct7Kl21</name>
    <dbReference type="NCBI Taxonomy" id="2826541"/>
    <lineage>
        <taxon>Viruses</taxon>
        <taxon>Duplodnaviria</taxon>
        <taxon>Heunggongvirae</taxon>
        <taxon>Uroviricota</taxon>
        <taxon>Caudoviricetes</taxon>
    </lineage>
</organism>
<dbReference type="EMBL" id="BK014880">
    <property type="protein sequence ID" value="DAD80125.1"/>
    <property type="molecule type" value="Genomic_DNA"/>
</dbReference>
<proteinExistence type="predicted"/>
<reference evidence="1" key="1">
    <citation type="journal article" date="2021" name="Proc. Natl. Acad. Sci. U.S.A.">
        <title>A Catalog of Tens of Thousands of Viruses from Human Metagenomes Reveals Hidden Associations with Chronic Diseases.</title>
        <authorList>
            <person name="Tisza M.J."/>
            <person name="Buck C.B."/>
        </authorList>
    </citation>
    <scope>NUCLEOTIDE SEQUENCE</scope>
    <source>
        <strain evidence="1">Ct7Kl21</strain>
    </source>
</reference>